<feature type="region of interest" description="Disordered" evidence="10">
    <location>
        <begin position="1"/>
        <end position="24"/>
    </location>
</feature>
<keyword evidence="8 9" id="KW-0131">Cell cycle</keyword>
<gene>
    <name evidence="9" type="primary">xerC</name>
    <name evidence="13" type="ORF">H9966_08075</name>
</gene>
<dbReference type="GO" id="GO:0009037">
    <property type="term" value="F:tyrosine-based site-specific recombinase activity"/>
    <property type="evidence" value="ECO:0007669"/>
    <property type="project" value="UniProtKB-UniRule"/>
</dbReference>
<name>A0A9D2JX25_9BACT</name>
<dbReference type="NCBIfam" id="NF001399">
    <property type="entry name" value="PRK00283.1"/>
    <property type="match status" value="1"/>
</dbReference>
<evidence type="ECO:0000256" key="4">
    <source>
        <dbReference type="ARBA" id="ARBA00022829"/>
    </source>
</evidence>
<evidence type="ECO:0000256" key="2">
    <source>
        <dbReference type="ARBA" id="ARBA00022490"/>
    </source>
</evidence>
<dbReference type="Proteomes" id="UP000824055">
    <property type="component" value="Unassembled WGS sequence"/>
</dbReference>
<dbReference type="GO" id="GO:0051301">
    <property type="term" value="P:cell division"/>
    <property type="evidence" value="ECO:0007669"/>
    <property type="project" value="UniProtKB-KW"/>
</dbReference>
<dbReference type="AlphaFoldDB" id="A0A9D2JX25"/>
<feature type="region of interest" description="Disordered" evidence="10">
    <location>
        <begin position="313"/>
        <end position="334"/>
    </location>
</feature>
<reference evidence="13" key="2">
    <citation type="submission" date="2021-04" db="EMBL/GenBank/DDBJ databases">
        <authorList>
            <person name="Gilroy R."/>
        </authorList>
    </citation>
    <scope>NUCLEOTIDE SEQUENCE</scope>
    <source>
        <strain evidence="13">ChiHecec3B27-8219</strain>
    </source>
</reference>
<comment type="subcellular location">
    <subcellularLocation>
        <location evidence="1 9">Cytoplasm</location>
    </subcellularLocation>
</comment>
<sequence length="334" mass="39029">MPFSANIRRTMPQETKHIGNPPRGEETEMLERYVRYMKLERNASKNTLLAYQHDLSYLTTYCHQQEIRLVDMRLEDLERFAASLHDSVSARSQARILSGVRSFYRFLQLDGYIKDDPTELLPSPQIGQHLPEYLSLEEVDMLENSIDLSKWEGQRNKAIIEVLFSCGLRVSELVNLRLSDLFLEERFVRVIGKGNKERLVPISERAIKELRYWFMDRNLMQVKPGEEDYVFLNRRGAHLTRVMILIMIKKQAREAGIQKVISPHTLRHSFATALLKGGADLRAIQDMLGHEDIGTTEIYTHMETSDLRREILEHHPRNQHDKDTGKREEDNSRN</sequence>
<keyword evidence="4 9" id="KW-0159">Chromosome partition</keyword>
<dbReference type="InterPro" id="IPR002104">
    <property type="entry name" value="Integrase_catalytic"/>
</dbReference>
<comment type="similarity">
    <text evidence="9">Belongs to the 'phage' integrase family. XerC subfamily.</text>
</comment>
<dbReference type="Pfam" id="PF02899">
    <property type="entry name" value="Phage_int_SAM_1"/>
    <property type="match status" value="1"/>
</dbReference>
<feature type="active site" evidence="9">
    <location>
        <position position="264"/>
    </location>
</feature>
<dbReference type="GO" id="GO:0007059">
    <property type="term" value="P:chromosome segregation"/>
    <property type="evidence" value="ECO:0007669"/>
    <property type="project" value="UniProtKB-UniRule"/>
</dbReference>
<dbReference type="InterPro" id="IPR050090">
    <property type="entry name" value="Tyrosine_recombinase_XerCD"/>
</dbReference>
<dbReference type="InterPro" id="IPR013762">
    <property type="entry name" value="Integrase-like_cat_sf"/>
</dbReference>
<evidence type="ECO:0000259" key="12">
    <source>
        <dbReference type="PROSITE" id="PS51900"/>
    </source>
</evidence>
<dbReference type="GO" id="GO:0003677">
    <property type="term" value="F:DNA binding"/>
    <property type="evidence" value="ECO:0007669"/>
    <property type="project" value="UniProtKB-UniRule"/>
</dbReference>
<evidence type="ECO:0000256" key="3">
    <source>
        <dbReference type="ARBA" id="ARBA00022618"/>
    </source>
</evidence>
<evidence type="ECO:0000259" key="11">
    <source>
        <dbReference type="PROSITE" id="PS51898"/>
    </source>
</evidence>
<keyword evidence="6 9" id="KW-0238">DNA-binding</keyword>
<dbReference type="InterPro" id="IPR023009">
    <property type="entry name" value="Tyrosine_recombinase_XerC/XerD"/>
</dbReference>
<proteinExistence type="inferred from homology"/>
<dbReference type="CDD" id="cd00798">
    <property type="entry name" value="INT_XerDC_C"/>
    <property type="match status" value="1"/>
</dbReference>
<evidence type="ECO:0000313" key="14">
    <source>
        <dbReference type="Proteomes" id="UP000824055"/>
    </source>
</evidence>
<dbReference type="GO" id="GO:0005737">
    <property type="term" value="C:cytoplasm"/>
    <property type="evidence" value="ECO:0007669"/>
    <property type="project" value="UniProtKB-SubCell"/>
</dbReference>
<keyword evidence="3 9" id="KW-0132">Cell division</keyword>
<keyword evidence="2 9" id="KW-0963">Cytoplasm</keyword>
<feature type="active site" evidence="9">
    <location>
        <position position="193"/>
    </location>
</feature>
<evidence type="ECO:0000313" key="13">
    <source>
        <dbReference type="EMBL" id="HIZ69818.1"/>
    </source>
</evidence>
<dbReference type="EMBL" id="DXBE01000059">
    <property type="protein sequence ID" value="HIZ69818.1"/>
    <property type="molecule type" value="Genomic_DNA"/>
</dbReference>
<dbReference type="InterPro" id="IPR044068">
    <property type="entry name" value="CB"/>
</dbReference>
<dbReference type="PROSITE" id="PS51898">
    <property type="entry name" value="TYR_RECOMBINASE"/>
    <property type="match status" value="1"/>
</dbReference>
<dbReference type="PANTHER" id="PTHR30349">
    <property type="entry name" value="PHAGE INTEGRASE-RELATED"/>
    <property type="match status" value="1"/>
</dbReference>
<comment type="function">
    <text evidence="9">Site-specific tyrosine recombinase, which acts by catalyzing the cutting and rejoining of the recombining DNA molecules. The XerC-XerD complex is essential to convert dimers of the bacterial chromosome into monomers to permit their segregation at cell division. It also contributes to the segregational stability of plasmids.</text>
</comment>
<evidence type="ECO:0000256" key="6">
    <source>
        <dbReference type="ARBA" id="ARBA00023125"/>
    </source>
</evidence>
<evidence type="ECO:0000256" key="7">
    <source>
        <dbReference type="ARBA" id="ARBA00023172"/>
    </source>
</evidence>
<dbReference type="HAMAP" id="MF_01808">
    <property type="entry name" value="Recomb_XerC_XerD"/>
    <property type="match status" value="1"/>
</dbReference>
<dbReference type="PANTHER" id="PTHR30349:SF81">
    <property type="entry name" value="TYROSINE RECOMBINASE XERC"/>
    <property type="match status" value="1"/>
</dbReference>
<reference evidence="13" key="1">
    <citation type="journal article" date="2021" name="PeerJ">
        <title>Extensive microbial diversity within the chicken gut microbiome revealed by metagenomics and culture.</title>
        <authorList>
            <person name="Gilroy R."/>
            <person name="Ravi A."/>
            <person name="Getino M."/>
            <person name="Pursley I."/>
            <person name="Horton D.L."/>
            <person name="Alikhan N.F."/>
            <person name="Baker D."/>
            <person name="Gharbi K."/>
            <person name="Hall N."/>
            <person name="Watson M."/>
            <person name="Adriaenssens E.M."/>
            <person name="Foster-Nyarko E."/>
            <person name="Jarju S."/>
            <person name="Secka A."/>
            <person name="Antonio M."/>
            <person name="Oren A."/>
            <person name="Chaudhuri R.R."/>
            <person name="La Ragione R."/>
            <person name="Hildebrand F."/>
            <person name="Pallen M.J."/>
        </authorList>
    </citation>
    <scope>NUCLEOTIDE SEQUENCE</scope>
    <source>
        <strain evidence="13">ChiHecec3B27-8219</strain>
    </source>
</reference>
<organism evidence="13 14">
    <name type="scientific">Candidatus Prevotella avicola</name>
    <dbReference type="NCBI Taxonomy" id="2838738"/>
    <lineage>
        <taxon>Bacteria</taxon>
        <taxon>Pseudomonadati</taxon>
        <taxon>Bacteroidota</taxon>
        <taxon>Bacteroidia</taxon>
        <taxon>Bacteroidales</taxon>
        <taxon>Prevotellaceae</taxon>
        <taxon>Prevotella</taxon>
    </lineage>
</organism>
<dbReference type="InterPro" id="IPR011010">
    <property type="entry name" value="DNA_brk_join_enz"/>
</dbReference>
<feature type="active site" evidence="9">
    <location>
        <position position="290"/>
    </location>
</feature>
<keyword evidence="7 9" id="KW-0233">DNA recombination</keyword>
<feature type="domain" description="Tyr recombinase" evidence="11">
    <location>
        <begin position="129"/>
        <end position="313"/>
    </location>
</feature>
<feature type="active site" description="O-(3'-phospho-DNA)-tyrosine intermediate" evidence="9">
    <location>
        <position position="299"/>
    </location>
</feature>
<dbReference type="NCBIfam" id="NF040815">
    <property type="entry name" value="recomb_XerA_Arch"/>
    <property type="match status" value="1"/>
</dbReference>
<dbReference type="Gene3D" id="1.10.443.10">
    <property type="entry name" value="Intergrase catalytic core"/>
    <property type="match status" value="1"/>
</dbReference>
<comment type="subunit">
    <text evidence="9">Forms a cyclic heterotetrameric complex composed of two molecules of XerC and two molecules of XerD.</text>
</comment>
<accession>A0A9D2JX25</accession>
<dbReference type="GO" id="GO:0006313">
    <property type="term" value="P:DNA transposition"/>
    <property type="evidence" value="ECO:0007669"/>
    <property type="project" value="UniProtKB-UniRule"/>
</dbReference>
<dbReference type="Gene3D" id="1.10.150.130">
    <property type="match status" value="1"/>
</dbReference>
<keyword evidence="5 9" id="KW-0229">DNA integration</keyword>
<feature type="active site" evidence="9">
    <location>
        <position position="267"/>
    </location>
</feature>
<dbReference type="InterPro" id="IPR004107">
    <property type="entry name" value="Integrase_SAM-like_N"/>
</dbReference>
<evidence type="ECO:0000256" key="9">
    <source>
        <dbReference type="HAMAP-Rule" id="MF_01808"/>
    </source>
</evidence>
<comment type="caution">
    <text evidence="13">The sequence shown here is derived from an EMBL/GenBank/DDBJ whole genome shotgun (WGS) entry which is preliminary data.</text>
</comment>
<evidence type="ECO:0000256" key="5">
    <source>
        <dbReference type="ARBA" id="ARBA00022908"/>
    </source>
</evidence>
<protein>
    <recommendedName>
        <fullName evidence="9">Tyrosine recombinase XerC</fullName>
    </recommendedName>
</protein>
<dbReference type="InterPro" id="IPR010998">
    <property type="entry name" value="Integrase_recombinase_N"/>
</dbReference>
<evidence type="ECO:0000256" key="10">
    <source>
        <dbReference type="SAM" id="MobiDB-lite"/>
    </source>
</evidence>
<evidence type="ECO:0000256" key="1">
    <source>
        <dbReference type="ARBA" id="ARBA00004496"/>
    </source>
</evidence>
<feature type="domain" description="Core-binding (CB)" evidence="12">
    <location>
        <begin position="24"/>
        <end position="108"/>
    </location>
</feature>
<feature type="active site" evidence="9">
    <location>
        <position position="169"/>
    </location>
</feature>
<evidence type="ECO:0000256" key="8">
    <source>
        <dbReference type="ARBA" id="ARBA00023306"/>
    </source>
</evidence>
<dbReference type="SUPFAM" id="SSF56349">
    <property type="entry name" value="DNA breaking-rejoining enzymes"/>
    <property type="match status" value="1"/>
</dbReference>
<dbReference type="PROSITE" id="PS51900">
    <property type="entry name" value="CB"/>
    <property type="match status" value="1"/>
</dbReference>
<dbReference type="Pfam" id="PF00589">
    <property type="entry name" value="Phage_integrase"/>
    <property type="match status" value="1"/>
</dbReference>